<protein>
    <submittedName>
        <fullName evidence="1">DnaJ/Hsp40 cysteine-rich domain superfamily protein</fullName>
    </submittedName>
</protein>
<dbReference type="Proteomes" id="UP000829398">
    <property type="component" value="Chromosome 4"/>
</dbReference>
<organism evidence="1 2">
    <name type="scientific">Citrus sinensis</name>
    <name type="common">Sweet orange</name>
    <name type="synonym">Citrus aurantium var. sinensis</name>
    <dbReference type="NCBI Taxonomy" id="2711"/>
    <lineage>
        <taxon>Eukaryota</taxon>
        <taxon>Viridiplantae</taxon>
        <taxon>Streptophyta</taxon>
        <taxon>Embryophyta</taxon>
        <taxon>Tracheophyta</taxon>
        <taxon>Spermatophyta</taxon>
        <taxon>Magnoliopsida</taxon>
        <taxon>eudicotyledons</taxon>
        <taxon>Gunneridae</taxon>
        <taxon>Pentapetalae</taxon>
        <taxon>rosids</taxon>
        <taxon>malvids</taxon>
        <taxon>Sapindales</taxon>
        <taxon>Rutaceae</taxon>
        <taxon>Aurantioideae</taxon>
        <taxon>Citrus</taxon>
    </lineage>
</organism>
<name>A0ACB8L789_CITSI</name>
<keyword evidence="2" id="KW-1185">Reference proteome</keyword>
<proteinExistence type="predicted"/>
<dbReference type="EMBL" id="CM039173">
    <property type="protein sequence ID" value="KAH9769337.1"/>
    <property type="molecule type" value="Genomic_DNA"/>
</dbReference>
<evidence type="ECO:0000313" key="1">
    <source>
        <dbReference type="EMBL" id="KAH9769337.1"/>
    </source>
</evidence>
<reference evidence="2" key="1">
    <citation type="journal article" date="2023" name="Hortic. Res.">
        <title>A chromosome-level phased genome enabling allele-level studies in sweet orange: a case study on citrus Huanglongbing tolerance.</title>
        <authorList>
            <person name="Wu B."/>
            <person name="Yu Q."/>
            <person name="Deng Z."/>
            <person name="Duan Y."/>
            <person name="Luo F."/>
            <person name="Gmitter F. Jr."/>
        </authorList>
    </citation>
    <scope>NUCLEOTIDE SEQUENCE [LARGE SCALE GENOMIC DNA]</scope>
    <source>
        <strain evidence="2">cv. Valencia</strain>
    </source>
</reference>
<gene>
    <name evidence="1" type="ORF">KPL71_011959</name>
</gene>
<accession>A0ACB8L789</accession>
<evidence type="ECO:0000313" key="2">
    <source>
        <dbReference type="Proteomes" id="UP000829398"/>
    </source>
</evidence>
<comment type="caution">
    <text evidence="1">The sequence shown here is derived from an EMBL/GenBank/DDBJ whole genome shotgun (WGS) entry which is preliminary data.</text>
</comment>
<sequence length="217" mass="23931">MELCEGGELFDRIVARGHYTERVAAAVMKTVVEVVQSESSSTGNEHRRRSSLESLFCYDKPIPEERIEKSISVSLSEKVIGDNPRCIECKAKGVVLCATCSGSGLYVDSILESQGVIVKVPCLGKVLLYDSSMHVYLVVGEPVILCVLNVVAVVIVHLKKMANDEHLHKAFSFFDRNQSGFIEIEELRNALNDEVDTSSEDVINAIMHDVDTDKVSV</sequence>